<feature type="transmembrane region" description="Helical" evidence="9">
    <location>
        <begin position="306"/>
        <end position="331"/>
    </location>
</feature>
<reference evidence="11" key="1">
    <citation type="submission" date="2018-06" db="EMBL/GenBank/DDBJ databases">
        <authorList>
            <person name="Guldener U."/>
        </authorList>
    </citation>
    <scope>NUCLEOTIDE SEQUENCE [LARGE SCALE GENOMIC DNA]</scope>
    <source>
        <strain evidence="11">UTAD17</strain>
    </source>
</reference>
<keyword evidence="6" id="KW-0256">Endoplasmic reticulum</keyword>
<keyword evidence="11" id="KW-1185">Reference proteome</keyword>
<keyword evidence="8 9" id="KW-0472">Membrane</keyword>
<accession>A0A376B629</accession>
<keyword evidence="5" id="KW-0732">Signal</keyword>
<protein>
    <submittedName>
        <fullName evidence="10">Related to Dolichyl-diphosphooligosaccharide--protein glycosyltransferase subunit 3</fullName>
    </submittedName>
</protein>
<comment type="subcellular location">
    <subcellularLocation>
        <location evidence="2">Endoplasmic reticulum membrane</location>
        <topology evidence="2">Multi-pass membrane protein</topology>
    </subcellularLocation>
</comment>
<dbReference type="Proteomes" id="UP000262825">
    <property type="component" value="Unassembled WGS sequence"/>
</dbReference>
<feature type="transmembrane region" description="Helical" evidence="9">
    <location>
        <begin position="264"/>
        <end position="286"/>
    </location>
</feature>
<dbReference type="InterPro" id="IPR036249">
    <property type="entry name" value="Thioredoxin-like_sf"/>
</dbReference>
<dbReference type="GO" id="GO:0018279">
    <property type="term" value="P:protein N-linked glycosylation via asparagine"/>
    <property type="evidence" value="ECO:0007669"/>
    <property type="project" value="TreeGrafter"/>
</dbReference>
<dbReference type="Gene3D" id="3.40.30.10">
    <property type="entry name" value="Glutaredoxin"/>
    <property type="match status" value="1"/>
</dbReference>
<evidence type="ECO:0000256" key="8">
    <source>
        <dbReference type="ARBA" id="ARBA00023136"/>
    </source>
</evidence>
<organism evidence="10 11">
    <name type="scientific">Saccharomycodes ludwigii</name>
    <dbReference type="NCBI Taxonomy" id="36035"/>
    <lineage>
        <taxon>Eukaryota</taxon>
        <taxon>Fungi</taxon>
        <taxon>Dikarya</taxon>
        <taxon>Ascomycota</taxon>
        <taxon>Saccharomycotina</taxon>
        <taxon>Saccharomycetes</taxon>
        <taxon>Saccharomycodales</taxon>
        <taxon>Saccharomycodaceae</taxon>
        <taxon>Saccharomycodes</taxon>
    </lineage>
</organism>
<keyword evidence="4 9" id="KW-0812">Transmembrane</keyword>
<name>A0A376B629_9ASCO</name>
<feature type="transmembrane region" description="Helical" evidence="9">
    <location>
        <begin position="186"/>
        <end position="206"/>
    </location>
</feature>
<evidence type="ECO:0000313" key="10">
    <source>
        <dbReference type="EMBL" id="SSD60092.1"/>
    </source>
</evidence>
<evidence type="ECO:0000256" key="2">
    <source>
        <dbReference type="ARBA" id="ARBA00004477"/>
    </source>
</evidence>
<evidence type="ECO:0000256" key="6">
    <source>
        <dbReference type="ARBA" id="ARBA00022824"/>
    </source>
</evidence>
<dbReference type="GO" id="GO:0016740">
    <property type="term" value="F:transferase activity"/>
    <property type="evidence" value="ECO:0007669"/>
    <property type="project" value="UniProtKB-KW"/>
</dbReference>
<evidence type="ECO:0000256" key="1">
    <source>
        <dbReference type="ARBA" id="ARBA00002791"/>
    </source>
</evidence>
<dbReference type="Pfam" id="PF04756">
    <property type="entry name" value="OST3_OST6"/>
    <property type="match status" value="1"/>
</dbReference>
<dbReference type="VEuPathDB" id="FungiDB:SCODWIG_01853"/>
<evidence type="ECO:0000256" key="3">
    <source>
        <dbReference type="ARBA" id="ARBA00009561"/>
    </source>
</evidence>
<keyword evidence="7 9" id="KW-1133">Transmembrane helix</keyword>
<feature type="transmembrane region" description="Helical" evidence="9">
    <location>
        <begin position="218"/>
        <end position="237"/>
    </location>
</feature>
<dbReference type="AlphaFoldDB" id="A0A376B629"/>
<comment type="function">
    <text evidence="1">Subunit of the oligosaccharyl transferase (OST) complex that catalyzes the initial transfer of a defined glycan (Glc(3)Man(9)GlcNAc(2) in eukaryotes) from the lipid carrier dolichol-pyrophosphate to an asparagine residue within an Asn-X-Ser/Thr consensus motif in nascent polypeptide chains, the first step in protein N-glycosylation. N-glycosylation occurs cotranslationally and the complex associates with the Sec61 complex at the channel-forming translocon complex that mediates protein translocation across the endoplasmic reticulum (ER). All subunits are required for a maximal enzyme activity.</text>
</comment>
<keyword evidence="10" id="KW-0808">Transferase</keyword>
<evidence type="ECO:0000256" key="9">
    <source>
        <dbReference type="SAM" id="Phobius"/>
    </source>
</evidence>
<dbReference type="PANTHER" id="PTHR12692:SF0">
    <property type="entry name" value="GH11935P"/>
    <property type="match status" value="1"/>
</dbReference>
<evidence type="ECO:0000256" key="7">
    <source>
        <dbReference type="ARBA" id="ARBA00022989"/>
    </source>
</evidence>
<evidence type="ECO:0000256" key="5">
    <source>
        <dbReference type="ARBA" id="ARBA00022729"/>
    </source>
</evidence>
<feature type="transmembrane region" description="Helical" evidence="9">
    <location>
        <begin position="6"/>
        <end position="27"/>
    </location>
</feature>
<dbReference type="EMBL" id="UFAJ01000269">
    <property type="protein sequence ID" value="SSD60092.1"/>
    <property type="molecule type" value="Genomic_DNA"/>
</dbReference>
<evidence type="ECO:0000256" key="4">
    <source>
        <dbReference type="ARBA" id="ARBA00022692"/>
    </source>
</evidence>
<comment type="similarity">
    <text evidence="3">Belongs to the OST3/OST6 family.</text>
</comment>
<gene>
    <name evidence="10" type="ORF">SCODWIG_01853</name>
</gene>
<proteinExistence type="inferred from homology"/>
<evidence type="ECO:0000313" key="11">
    <source>
        <dbReference type="Proteomes" id="UP000262825"/>
    </source>
</evidence>
<dbReference type="SUPFAM" id="SSF52833">
    <property type="entry name" value="Thioredoxin-like"/>
    <property type="match status" value="1"/>
</dbReference>
<sequence length="344" mass="39370">MKVLELFTITLLYCTSIVYGLSNVRLLKETKRNGQNGIIKLTDKNFKRVLEGPRDSYIILLLTATHPAVGCKVCEEINPEYDVIAESWFHAHPDGINDGKKGLFFSKSDFIDGDNQELFKFFQVSNVPIFLVYKPTDKAGPESLTEYSMLNMPGVNKGKERIQLFINSISHHFQLNNFVIYEPINWGSRIITILGVSGIVLLLMKYRNLVKSVLLSKILWAIFSCLFIIIMCNGYMFNKIRGAPYAGGNEKTVEYFKNGMQEQFAIETQIVSFIYSTLGVAVLLLIKFVPFSLKFYEKKNKEHTAVLAYLGMSILFLVAIFIFYSALIRVFRMKYSHYPFKLGK</sequence>
<dbReference type="InterPro" id="IPR021149">
    <property type="entry name" value="OligosaccharylTrfase_OST3/OST6"/>
</dbReference>
<dbReference type="GO" id="GO:0008250">
    <property type="term" value="C:oligosaccharyltransferase complex"/>
    <property type="evidence" value="ECO:0007669"/>
    <property type="project" value="TreeGrafter"/>
</dbReference>
<dbReference type="PANTHER" id="PTHR12692">
    <property type="entry name" value="DOLICHYL-DIPHOSPHOOLIGOSACCHARIDE--PROTEIN GLYCOSYLTRANSFERASE-RELATED"/>
    <property type="match status" value="1"/>
</dbReference>